<protein>
    <recommendedName>
        <fullName evidence="4">Fungal N-terminal domain-containing protein</fullName>
    </recommendedName>
</protein>
<proteinExistence type="predicted"/>
<accession>A0A4S8MRB7</accession>
<reference evidence="2 3" key="1">
    <citation type="journal article" date="2019" name="Nat. Ecol. Evol.">
        <title>Megaphylogeny resolves global patterns of mushroom evolution.</title>
        <authorList>
            <person name="Varga T."/>
            <person name="Krizsan K."/>
            <person name="Foldi C."/>
            <person name="Dima B."/>
            <person name="Sanchez-Garcia M."/>
            <person name="Sanchez-Ramirez S."/>
            <person name="Szollosi G.J."/>
            <person name="Szarkandi J.G."/>
            <person name="Papp V."/>
            <person name="Albert L."/>
            <person name="Andreopoulos W."/>
            <person name="Angelini C."/>
            <person name="Antonin V."/>
            <person name="Barry K.W."/>
            <person name="Bougher N.L."/>
            <person name="Buchanan P."/>
            <person name="Buyck B."/>
            <person name="Bense V."/>
            <person name="Catcheside P."/>
            <person name="Chovatia M."/>
            <person name="Cooper J."/>
            <person name="Damon W."/>
            <person name="Desjardin D."/>
            <person name="Finy P."/>
            <person name="Geml J."/>
            <person name="Haridas S."/>
            <person name="Hughes K."/>
            <person name="Justo A."/>
            <person name="Karasinski D."/>
            <person name="Kautmanova I."/>
            <person name="Kiss B."/>
            <person name="Kocsube S."/>
            <person name="Kotiranta H."/>
            <person name="LaButti K.M."/>
            <person name="Lechner B.E."/>
            <person name="Liimatainen K."/>
            <person name="Lipzen A."/>
            <person name="Lukacs Z."/>
            <person name="Mihaltcheva S."/>
            <person name="Morgado L.N."/>
            <person name="Niskanen T."/>
            <person name="Noordeloos M.E."/>
            <person name="Ohm R.A."/>
            <person name="Ortiz-Santana B."/>
            <person name="Ovrebo C."/>
            <person name="Racz N."/>
            <person name="Riley R."/>
            <person name="Savchenko A."/>
            <person name="Shiryaev A."/>
            <person name="Soop K."/>
            <person name="Spirin V."/>
            <person name="Szebenyi C."/>
            <person name="Tomsovsky M."/>
            <person name="Tulloss R.E."/>
            <person name="Uehling J."/>
            <person name="Grigoriev I.V."/>
            <person name="Vagvolgyi C."/>
            <person name="Papp T."/>
            <person name="Martin F.M."/>
            <person name="Miettinen O."/>
            <person name="Hibbett D.S."/>
            <person name="Nagy L.G."/>
        </authorList>
    </citation>
    <scope>NUCLEOTIDE SEQUENCE [LARGE SCALE GENOMIC DNA]</scope>
    <source>
        <strain evidence="2 3">CBS 962.96</strain>
    </source>
</reference>
<dbReference type="AlphaFoldDB" id="A0A4S8MRB7"/>
<dbReference type="InterPro" id="IPR059179">
    <property type="entry name" value="MLKL-like_MCAfunc"/>
</dbReference>
<keyword evidence="3" id="KW-1185">Reference proteome</keyword>
<organism evidence="2 3">
    <name type="scientific">Dendrothele bispora (strain CBS 962.96)</name>
    <dbReference type="NCBI Taxonomy" id="1314807"/>
    <lineage>
        <taxon>Eukaryota</taxon>
        <taxon>Fungi</taxon>
        <taxon>Dikarya</taxon>
        <taxon>Basidiomycota</taxon>
        <taxon>Agaricomycotina</taxon>
        <taxon>Agaricomycetes</taxon>
        <taxon>Agaricomycetidae</taxon>
        <taxon>Agaricales</taxon>
        <taxon>Agaricales incertae sedis</taxon>
        <taxon>Dendrothele</taxon>
    </lineage>
</organism>
<evidence type="ECO:0008006" key="4">
    <source>
        <dbReference type="Google" id="ProtNLM"/>
    </source>
</evidence>
<evidence type="ECO:0000313" key="2">
    <source>
        <dbReference type="EMBL" id="THV05617.1"/>
    </source>
</evidence>
<feature type="compositionally biased region" description="Polar residues" evidence="1">
    <location>
        <begin position="189"/>
        <end position="200"/>
    </location>
</feature>
<name>A0A4S8MRB7_DENBC</name>
<gene>
    <name evidence="2" type="ORF">K435DRAFT_849864</name>
</gene>
<feature type="region of interest" description="Disordered" evidence="1">
    <location>
        <begin position="174"/>
        <end position="200"/>
    </location>
</feature>
<dbReference type="InterPro" id="IPR036537">
    <property type="entry name" value="Adaptor_Cbl_N_dom_sf"/>
</dbReference>
<evidence type="ECO:0000256" key="1">
    <source>
        <dbReference type="SAM" id="MobiDB-lite"/>
    </source>
</evidence>
<dbReference type="GO" id="GO:0007166">
    <property type="term" value="P:cell surface receptor signaling pathway"/>
    <property type="evidence" value="ECO:0007669"/>
    <property type="project" value="InterPro"/>
</dbReference>
<sequence>MTESPRPETAVFQDTAILVLFPYASDAGTAIANVIPVVRDVNDNKRAFQHLAQDICEVASDVASALQQAAEGGCKKECAKNAGLNKQLQTLISTLNEILQFARKRSFISRIGRVILTFKSDGSRIREYRERLKYTLDKFKSIIASSAACCQECIHETLNTDNTVPQTQPLDEQLRSASHVDTAPESASPEETASQRQSPLQRNMCSHAANGPVYFNNNGDVYYYGHPGTHYR</sequence>
<dbReference type="OrthoDB" id="192148at2759"/>
<dbReference type="EMBL" id="ML179048">
    <property type="protein sequence ID" value="THV05617.1"/>
    <property type="molecule type" value="Genomic_DNA"/>
</dbReference>
<dbReference type="CDD" id="cd21037">
    <property type="entry name" value="MLKL_NTD"/>
    <property type="match status" value="1"/>
</dbReference>
<dbReference type="Gene3D" id="1.20.930.20">
    <property type="entry name" value="Adaptor protein Cbl, N-terminal domain"/>
    <property type="match status" value="1"/>
</dbReference>
<dbReference type="Proteomes" id="UP000297245">
    <property type="component" value="Unassembled WGS sequence"/>
</dbReference>
<evidence type="ECO:0000313" key="3">
    <source>
        <dbReference type="Proteomes" id="UP000297245"/>
    </source>
</evidence>